<proteinExistence type="predicted"/>
<dbReference type="SMR" id="A0A6N4SS39"/>
<reference evidence="1 2" key="1">
    <citation type="journal article" date="2007" name="Appl. Environ. Microbiol.">
        <title>Genome sequence of the cellulolytic gliding bacterium Cytophaga hutchinsonii.</title>
        <authorList>
            <person name="Xie G."/>
            <person name="Bruce D.C."/>
            <person name="Challacombe J.F."/>
            <person name="Chertkov O."/>
            <person name="Detter J.C."/>
            <person name="Gilna P."/>
            <person name="Han C.S."/>
            <person name="Lucas S."/>
            <person name="Misra M."/>
            <person name="Myers G.L."/>
            <person name="Richardson P."/>
            <person name="Tapia R."/>
            <person name="Thayer N."/>
            <person name="Thompson L.S."/>
            <person name="Brettin T.S."/>
            <person name="Henrissat B."/>
            <person name="Wilson D.B."/>
            <person name="McBride M.J."/>
        </authorList>
    </citation>
    <scope>NUCLEOTIDE SEQUENCE [LARGE SCALE GENOMIC DNA]</scope>
    <source>
        <strain evidence="2">ATCC 33406 / DSM 1761 / CIP 103989 / NBRC 15051 / NCIMB 9469 / D465</strain>
    </source>
</reference>
<dbReference type="Proteomes" id="UP000001822">
    <property type="component" value="Chromosome"/>
</dbReference>
<evidence type="ECO:0000313" key="1">
    <source>
        <dbReference type="EMBL" id="ABG59105.1"/>
    </source>
</evidence>
<sequence>MVNKFTQFLVAFISLWMLHSCSGPQKEYVLKVKLNKLTQKDMYEYNLVKDVIFDAQELNVDSIKARSRESFLKGVDEYKNKHNAAAAVPLFKQSILTFPDAKTYYELGNALMELNTEASLDESIKAYRVAEELDIKPIASVYYKMACAQNMIGTLKKSDEDEYMVISYLRKSFINGFYDTLTLAKDTRINSILSTMSYKTLLRELESFKYKEDRNGLFELFKQAYPRPVEFEAALTDLTQYENKESISYDFAVFVPEMQNTEFGREVSNDFFYNALVQETPAYTALIYTSVSFWGDHDALMPSFTSLVTYDPMGIIIDRKLIACQCSAEKVKTVKIKDNKVYVEDFKRIWKQPIDKVSFDDNEVDKFESLAKLTYTINEDGTIQASEIPANYMDTVITKDQSKNTPQ</sequence>
<name>A0A6N4SS39_CYTH3</name>
<keyword evidence="2" id="KW-1185">Reference proteome</keyword>
<dbReference type="EMBL" id="CP000383">
    <property type="protein sequence ID" value="ABG59105.1"/>
    <property type="molecule type" value="Genomic_DNA"/>
</dbReference>
<gene>
    <name evidence="1" type="ordered locus">CHU_1838</name>
</gene>
<dbReference type="OrthoDB" id="1525165at2"/>
<dbReference type="KEGG" id="chu:CHU_1838"/>
<organism evidence="1 2">
    <name type="scientific">Cytophaga hutchinsonii (strain ATCC 33406 / DSM 1761 / CIP 103989 / NBRC 15051 / NCIMB 9469 / D465)</name>
    <dbReference type="NCBI Taxonomy" id="269798"/>
    <lineage>
        <taxon>Bacteria</taxon>
        <taxon>Pseudomonadati</taxon>
        <taxon>Bacteroidota</taxon>
        <taxon>Cytophagia</taxon>
        <taxon>Cytophagales</taxon>
        <taxon>Cytophagaceae</taxon>
        <taxon>Cytophaga</taxon>
    </lineage>
</organism>
<dbReference type="AlphaFoldDB" id="A0A6N4SS39"/>
<protein>
    <submittedName>
        <fullName evidence="1">Uncharacterized protein</fullName>
    </submittedName>
</protein>
<accession>A0A6N4SS39</accession>
<evidence type="ECO:0000313" key="2">
    <source>
        <dbReference type="Proteomes" id="UP000001822"/>
    </source>
</evidence>
<dbReference type="RefSeq" id="WP_011585222.1">
    <property type="nucleotide sequence ID" value="NC_008255.1"/>
</dbReference>